<name>A0A7W7FXG5_9PSEU</name>
<feature type="domain" description="NAD(P)-binding" evidence="1">
    <location>
        <begin position="7"/>
        <end position="214"/>
    </location>
</feature>
<organism evidence="2 3">
    <name type="scientific">Crossiella cryophila</name>
    <dbReference type="NCBI Taxonomy" id="43355"/>
    <lineage>
        <taxon>Bacteria</taxon>
        <taxon>Bacillati</taxon>
        <taxon>Actinomycetota</taxon>
        <taxon>Actinomycetes</taxon>
        <taxon>Pseudonocardiales</taxon>
        <taxon>Pseudonocardiaceae</taxon>
        <taxon>Crossiella</taxon>
    </lineage>
</organism>
<dbReference type="InterPro" id="IPR036291">
    <property type="entry name" value="NAD(P)-bd_dom_sf"/>
</dbReference>
<keyword evidence="3" id="KW-1185">Reference proteome</keyword>
<dbReference type="AlphaFoldDB" id="A0A7W7FXG5"/>
<dbReference type="Proteomes" id="UP000533598">
    <property type="component" value="Unassembled WGS sequence"/>
</dbReference>
<dbReference type="RefSeq" id="WP_185004715.1">
    <property type="nucleotide sequence ID" value="NZ_BAAAUI010000070.1"/>
</dbReference>
<evidence type="ECO:0000259" key="1">
    <source>
        <dbReference type="Pfam" id="PF13460"/>
    </source>
</evidence>
<dbReference type="Gene3D" id="3.40.50.720">
    <property type="entry name" value="NAD(P)-binding Rossmann-like Domain"/>
    <property type="match status" value="1"/>
</dbReference>
<sequence length="225" mass="24151">MRIGVFGATGVIGSRIVHEAVTRGHEVTAISRSTIPTKPGPVTWRQAEISDPAAVTELLPGLDVLVNAINAGRDIDETIRNANALPTAARSLLRALESHPRTRLIVIGGAGSLEVSPGQQIADLDGIAESLPTDLGTPPEYLQVIRAHRAALNLYRLSNRDWTYLSPSALLIPPGERTGRYRLGRNQLLVRADGTSAISAEDLAVAVLDEVEHPRHVGLRFTVGY</sequence>
<dbReference type="SUPFAM" id="SSF51735">
    <property type="entry name" value="NAD(P)-binding Rossmann-fold domains"/>
    <property type="match status" value="1"/>
</dbReference>
<dbReference type="PANTHER" id="PTHR43355:SF2">
    <property type="entry name" value="FLAVIN REDUCTASE (NADPH)"/>
    <property type="match status" value="1"/>
</dbReference>
<dbReference type="EMBL" id="JACHMH010000001">
    <property type="protein sequence ID" value="MBB4678909.1"/>
    <property type="molecule type" value="Genomic_DNA"/>
</dbReference>
<dbReference type="InterPro" id="IPR016040">
    <property type="entry name" value="NAD(P)-bd_dom"/>
</dbReference>
<evidence type="ECO:0000313" key="3">
    <source>
        <dbReference type="Proteomes" id="UP000533598"/>
    </source>
</evidence>
<comment type="caution">
    <text evidence="2">The sequence shown here is derived from an EMBL/GenBank/DDBJ whole genome shotgun (WGS) entry which is preliminary data.</text>
</comment>
<reference evidence="2 3" key="1">
    <citation type="submission" date="2020-08" db="EMBL/GenBank/DDBJ databases">
        <title>Sequencing the genomes of 1000 actinobacteria strains.</title>
        <authorList>
            <person name="Klenk H.-P."/>
        </authorList>
    </citation>
    <scope>NUCLEOTIDE SEQUENCE [LARGE SCALE GENOMIC DNA]</scope>
    <source>
        <strain evidence="2 3">DSM 44230</strain>
    </source>
</reference>
<accession>A0A7W7FXG5</accession>
<gene>
    <name evidence="2" type="ORF">HNR67_005027</name>
</gene>
<dbReference type="Pfam" id="PF13460">
    <property type="entry name" value="NAD_binding_10"/>
    <property type="match status" value="1"/>
</dbReference>
<dbReference type="GO" id="GO:0016646">
    <property type="term" value="F:oxidoreductase activity, acting on the CH-NH group of donors, NAD or NADP as acceptor"/>
    <property type="evidence" value="ECO:0007669"/>
    <property type="project" value="TreeGrafter"/>
</dbReference>
<dbReference type="PANTHER" id="PTHR43355">
    <property type="entry name" value="FLAVIN REDUCTASE (NADPH)"/>
    <property type="match status" value="1"/>
</dbReference>
<protein>
    <submittedName>
        <fullName evidence="2">Putative NADH-flavin reductase</fullName>
    </submittedName>
</protein>
<evidence type="ECO:0000313" key="2">
    <source>
        <dbReference type="EMBL" id="MBB4678909.1"/>
    </source>
</evidence>
<proteinExistence type="predicted"/>
<dbReference type="InterPro" id="IPR051606">
    <property type="entry name" value="Polyketide_Oxido-like"/>
</dbReference>